<comment type="caution">
    <text evidence="9">The sequence shown here is derived from an EMBL/GenBank/DDBJ whole genome shotgun (WGS) entry which is preliminary data.</text>
</comment>
<proteinExistence type="inferred from homology"/>
<comment type="similarity">
    <text evidence="7">Belongs to the binding-protein-dependent transport system permease family.</text>
</comment>
<feature type="transmembrane region" description="Helical" evidence="7">
    <location>
        <begin position="9"/>
        <end position="30"/>
    </location>
</feature>
<feature type="transmembrane region" description="Helical" evidence="7">
    <location>
        <begin position="229"/>
        <end position="256"/>
    </location>
</feature>
<evidence type="ECO:0000256" key="6">
    <source>
        <dbReference type="ARBA" id="ARBA00023136"/>
    </source>
</evidence>
<gene>
    <name evidence="9" type="ORF">DF222_10405</name>
</gene>
<keyword evidence="5 7" id="KW-1133">Transmembrane helix</keyword>
<dbReference type="CDD" id="cd06261">
    <property type="entry name" value="TM_PBP2"/>
    <property type="match status" value="1"/>
</dbReference>
<keyword evidence="10" id="KW-1185">Reference proteome</keyword>
<dbReference type="RefSeq" id="WP_108432037.1">
    <property type="nucleotide sequence ID" value="NZ_CP026947.1"/>
</dbReference>
<protein>
    <submittedName>
        <fullName evidence="9">ABC transporter permease</fullName>
    </submittedName>
</protein>
<feature type="transmembrane region" description="Helical" evidence="7">
    <location>
        <begin position="184"/>
        <end position="209"/>
    </location>
</feature>
<keyword evidence="4 7" id="KW-0812">Transmembrane</keyword>
<keyword evidence="3" id="KW-1003">Cell membrane</keyword>
<reference evidence="10" key="1">
    <citation type="submission" date="2018-04" db="EMBL/GenBank/DDBJ databases">
        <authorList>
            <person name="Liu S."/>
            <person name="Wang Z."/>
            <person name="Li J."/>
        </authorList>
    </citation>
    <scope>NUCLEOTIDE SEQUENCE [LARGE SCALE GENOMIC DNA]</scope>
    <source>
        <strain evidence="10">2189</strain>
    </source>
</reference>
<comment type="subcellular location">
    <subcellularLocation>
        <location evidence="1 7">Cell membrane</location>
        <topology evidence="1 7">Multi-pass membrane protein</topology>
    </subcellularLocation>
</comment>
<evidence type="ECO:0000256" key="5">
    <source>
        <dbReference type="ARBA" id="ARBA00022989"/>
    </source>
</evidence>
<dbReference type="PROSITE" id="PS50928">
    <property type="entry name" value="ABC_TM1"/>
    <property type="match status" value="1"/>
</dbReference>
<feature type="domain" description="ABC transmembrane type-1" evidence="8">
    <location>
        <begin position="67"/>
        <end position="256"/>
    </location>
</feature>
<evidence type="ECO:0000313" key="10">
    <source>
        <dbReference type="Proteomes" id="UP000244989"/>
    </source>
</evidence>
<dbReference type="Pfam" id="PF00528">
    <property type="entry name" value="BPD_transp_1"/>
    <property type="match status" value="1"/>
</dbReference>
<keyword evidence="6 7" id="KW-0472">Membrane</keyword>
<organism evidence="9 10">
    <name type="scientific">Corynebacterium yudongzhengii</name>
    <dbReference type="NCBI Taxonomy" id="2080740"/>
    <lineage>
        <taxon>Bacteria</taxon>
        <taxon>Bacillati</taxon>
        <taxon>Actinomycetota</taxon>
        <taxon>Actinomycetes</taxon>
        <taxon>Mycobacteriales</taxon>
        <taxon>Corynebacteriaceae</taxon>
        <taxon>Corynebacterium</taxon>
    </lineage>
</organism>
<feature type="transmembrane region" description="Helical" evidence="7">
    <location>
        <begin position="131"/>
        <end position="149"/>
    </location>
</feature>
<dbReference type="InterPro" id="IPR035906">
    <property type="entry name" value="MetI-like_sf"/>
</dbReference>
<dbReference type="GO" id="GO:0005886">
    <property type="term" value="C:plasma membrane"/>
    <property type="evidence" value="ECO:0007669"/>
    <property type="project" value="UniProtKB-SubCell"/>
</dbReference>
<evidence type="ECO:0000256" key="4">
    <source>
        <dbReference type="ARBA" id="ARBA00022692"/>
    </source>
</evidence>
<dbReference type="GO" id="GO:0055085">
    <property type="term" value="P:transmembrane transport"/>
    <property type="evidence" value="ECO:0007669"/>
    <property type="project" value="InterPro"/>
</dbReference>
<evidence type="ECO:0000256" key="2">
    <source>
        <dbReference type="ARBA" id="ARBA00022448"/>
    </source>
</evidence>
<dbReference type="InterPro" id="IPR050366">
    <property type="entry name" value="BP-dependent_transpt_permease"/>
</dbReference>
<evidence type="ECO:0000313" key="9">
    <source>
        <dbReference type="EMBL" id="PWC00894.1"/>
    </source>
</evidence>
<accession>A0A2U1T4H0</accession>
<dbReference type="PANTHER" id="PTHR43386">
    <property type="entry name" value="OLIGOPEPTIDE TRANSPORT SYSTEM PERMEASE PROTEIN APPC"/>
    <property type="match status" value="1"/>
</dbReference>
<evidence type="ECO:0000259" key="8">
    <source>
        <dbReference type="PROSITE" id="PS50928"/>
    </source>
</evidence>
<keyword evidence="2 7" id="KW-0813">Transport</keyword>
<sequence length="274" mass="28768">MKLPVTGRIGLILVVGVILCAVLSVFWTPFDPLQAHPADRLQGPGEGYLLGTDRYGRDLLSRLLAGAQITLFVGAVAVVISGVIGTAIGLIAGMRRGWAERLIMRGNDILLAFPALLMAIIATAVFGASTLTAMIAIGIAGIPAFARVVHAGTLRVMTQDFIDAARLSRVPGPIIALRHVVPNLAGLLIVQVTVAFPMAVLAEAGLSFLGLGTPPPDPSWGRMLQASQAYLASAPQLAIYPALAIAITVLGFNLLGDGLRDVFDPRTARRSRRA</sequence>
<dbReference type="EMBL" id="QEEZ01000026">
    <property type="protein sequence ID" value="PWC00894.1"/>
    <property type="molecule type" value="Genomic_DNA"/>
</dbReference>
<dbReference type="InterPro" id="IPR000515">
    <property type="entry name" value="MetI-like"/>
</dbReference>
<feature type="transmembrane region" description="Helical" evidence="7">
    <location>
        <begin position="106"/>
        <end position="125"/>
    </location>
</feature>
<name>A0A2U1T4H0_9CORY</name>
<dbReference type="KEGG" id="cyz:C3B44_08760"/>
<evidence type="ECO:0000256" key="3">
    <source>
        <dbReference type="ARBA" id="ARBA00022475"/>
    </source>
</evidence>
<evidence type="ECO:0000256" key="1">
    <source>
        <dbReference type="ARBA" id="ARBA00004651"/>
    </source>
</evidence>
<dbReference type="PANTHER" id="PTHR43386:SF25">
    <property type="entry name" value="PEPTIDE ABC TRANSPORTER PERMEASE PROTEIN"/>
    <property type="match status" value="1"/>
</dbReference>
<feature type="transmembrane region" description="Helical" evidence="7">
    <location>
        <begin position="69"/>
        <end position="94"/>
    </location>
</feature>
<dbReference type="Proteomes" id="UP000244989">
    <property type="component" value="Unassembled WGS sequence"/>
</dbReference>
<dbReference type="SUPFAM" id="SSF161098">
    <property type="entry name" value="MetI-like"/>
    <property type="match status" value="1"/>
</dbReference>
<dbReference type="Gene3D" id="1.10.3720.10">
    <property type="entry name" value="MetI-like"/>
    <property type="match status" value="1"/>
</dbReference>
<dbReference type="AlphaFoldDB" id="A0A2U1T4H0"/>
<evidence type="ECO:0000256" key="7">
    <source>
        <dbReference type="RuleBase" id="RU363032"/>
    </source>
</evidence>
<dbReference type="OrthoDB" id="9812701at2"/>